<sequence length="105" mass="11749">MLRRNRNPVPHPGVFGVLGEAHVRGHDRPRHHQRLPEPVQGQLLAGGDRQLDCGVPRARHDRSHEVNGRRCGQNFLAILKTNKKNAKHNGIPPPPAIIIVKKIIN</sequence>
<name>A0A8D8BGY7_CULPI</name>
<dbReference type="EMBL" id="HBUE01076975">
    <property type="protein sequence ID" value="CAG6475621.1"/>
    <property type="molecule type" value="Transcribed_RNA"/>
</dbReference>
<evidence type="ECO:0000313" key="1">
    <source>
        <dbReference type="EMBL" id="CAG6475621.1"/>
    </source>
</evidence>
<protein>
    <submittedName>
        <fullName evidence="1">(northern house mosquito) hypothetical protein</fullName>
    </submittedName>
</protein>
<reference evidence="1" key="1">
    <citation type="submission" date="2021-05" db="EMBL/GenBank/DDBJ databases">
        <authorList>
            <person name="Alioto T."/>
            <person name="Alioto T."/>
            <person name="Gomez Garrido J."/>
        </authorList>
    </citation>
    <scope>NUCLEOTIDE SEQUENCE</scope>
</reference>
<dbReference type="AlphaFoldDB" id="A0A8D8BGY7"/>
<proteinExistence type="predicted"/>
<organism evidence="1">
    <name type="scientific">Culex pipiens</name>
    <name type="common">House mosquito</name>
    <dbReference type="NCBI Taxonomy" id="7175"/>
    <lineage>
        <taxon>Eukaryota</taxon>
        <taxon>Metazoa</taxon>
        <taxon>Ecdysozoa</taxon>
        <taxon>Arthropoda</taxon>
        <taxon>Hexapoda</taxon>
        <taxon>Insecta</taxon>
        <taxon>Pterygota</taxon>
        <taxon>Neoptera</taxon>
        <taxon>Endopterygota</taxon>
        <taxon>Diptera</taxon>
        <taxon>Nematocera</taxon>
        <taxon>Culicoidea</taxon>
        <taxon>Culicidae</taxon>
        <taxon>Culicinae</taxon>
        <taxon>Culicini</taxon>
        <taxon>Culex</taxon>
        <taxon>Culex</taxon>
    </lineage>
</organism>
<accession>A0A8D8BGY7</accession>